<feature type="region of interest" description="Disordered" evidence="1">
    <location>
        <begin position="107"/>
        <end position="137"/>
    </location>
</feature>
<reference evidence="2" key="1">
    <citation type="journal article" date="2013" name="Nat. Commun.">
        <title>Whole-genome sequencing of Oryza brachyantha reveals mechanisms underlying Oryza genome evolution.</title>
        <authorList>
            <person name="Chen J."/>
            <person name="Huang Q."/>
            <person name="Gao D."/>
            <person name="Wang J."/>
            <person name="Lang Y."/>
            <person name="Liu T."/>
            <person name="Li B."/>
            <person name="Bai Z."/>
            <person name="Luis Goicoechea J."/>
            <person name="Liang C."/>
            <person name="Chen C."/>
            <person name="Zhang W."/>
            <person name="Sun S."/>
            <person name="Liao Y."/>
            <person name="Zhang X."/>
            <person name="Yang L."/>
            <person name="Song C."/>
            <person name="Wang M."/>
            <person name="Shi J."/>
            <person name="Liu G."/>
            <person name="Liu J."/>
            <person name="Zhou H."/>
            <person name="Zhou W."/>
            <person name="Yu Q."/>
            <person name="An N."/>
            <person name="Chen Y."/>
            <person name="Cai Q."/>
            <person name="Wang B."/>
            <person name="Liu B."/>
            <person name="Min J."/>
            <person name="Huang Y."/>
            <person name="Wu H."/>
            <person name="Li Z."/>
            <person name="Zhang Y."/>
            <person name="Yin Y."/>
            <person name="Song W."/>
            <person name="Jiang J."/>
            <person name="Jackson S.A."/>
            <person name="Wing R.A."/>
            <person name="Wang J."/>
            <person name="Chen M."/>
        </authorList>
    </citation>
    <scope>NUCLEOTIDE SEQUENCE [LARGE SCALE GENOMIC DNA]</scope>
    <source>
        <strain evidence="2">cv. IRGC 101232</strain>
    </source>
</reference>
<name>J3LK02_ORYBR</name>
<dbReference type="eggNOG" id="KOG2097">
    <property type="taxonomic scope" value="Eukaryota"/>
</dbReference>
<dbReference type="PANTHER" id="PTHR13107:SF3">
    <property type="entry name" value="MT-A70 FAMILY PROTEIN, EXPRESSED"/>
    <property type="match status" value="1"/>
</dbReference>
<dbReference type="Gramene" id="OB03G13780.1">
    <property type="protein sequence ID" value="OB03G13780.1"/>
    <property type="gene ID" value="OB03G13780"/>
</dbReference>
<dbReference type="AlphaFoldDB" id="J3LK02"/>
<organism evidence="2">
    <name type="scientific">Oryza brachyantha</name>
    <name type="common">malo sina</name>
    <dbReference type="NCBI Taxonomy" id="4533"/>
    <lineage>
        <taxon>Eukaryota</taxon>
        <taxon>Viridiplantae</taxon>
        <taxon>Streptophyta</taxon>
        <taxon>Embryophyta</taxon>
        <taxon>Tracheophyta</taxon>
        <taxon>Spermatophyta</taxon>
        <taxon>Magnoliopsida</taxon>
        <taxon>Liliopsida</taxon>
        <taxon>Poales</taxon>
        <taxon>Poaceae</taxon>
        <taxon>BOP clade</taxon>
        <taxon>Oryzoideae</taxon>
        <taxon>Oryzeae</taxon>
        <taxon>Oryzinae</taxon>
        <taxon>Oryza</taxon>
    </lineage>
</organism>
<dbReference type="Proteomes" id="UP000006038">
    <property type="component" value="Chromosome 3"/>
</dbReference>
<evidence type="ECO:0000313" key="3">
    <source>
        <dbReference type="Proteomes" id="UP000006038"/>
    </source>
</evidence>
<dbReference type="GO" id="GO:0036396">
    <property type="term" value="C:RNA N6-methyladenosine methyltransferase complex"/>
    <property type="evidence" value="ECO:0007669"/>
    <property type="project" value="TreeGrafter"/>
</dbReference>
<evidence type="ECO:0000313" key="2">
    <source>
        <dbReference type="EnsemblPlants" id="OB03G13780.1"/>
    </source>
</evidence>
<evidence type="ECO:0000256" key="1">
    <source>
        <dbReference type="SAM" id="MobiDB-lite"/>
    </source>
</evidence>
<dbReference type="STRING" id="4533.J3LK02"/>
<accession>J3LK02</accession>
<dbReference type="PANTHER" id="PTHR13107">
    <property type="entry name" value="N6-ADENOSINE-METHYLTRANSFERASE NON-CATALYTIC SUBUNIT"/>
    <property type="match status" value="1"/>
</dbReference>
<dbReference type="InterPro" id="IPR045123">
    <property type="entry name" value="METTL14-like"/>
</dbReference>
<reference evidence="2" key="2">
    <citation type="submission" date="2013-04" db="UniProtKB">
        <authorList>
            <consortium name="EnsemblPlants"/>
        </authorList>
    </citation>
    <scope>IDENTIFICATION</scope>
</reference>
<dbReference type="GO" id="GO:0005634">
    <property type="term" value="C:nucleus"/>
    <property type="evidence" value="ECO:0007669"/>
    <property type="project" value="TreeGrafter"/>
</dbReference>
<keyword evidence="3" id="KW-1185">Reference proteome</keyword>
<proteinExistence type="predicted"/>
<dbReference type="GO" id="GO:0003729">
    <property type="term" value="F:mRNA binding"/>
    <property type="evidence" value="ECO:0007669"/>
    <property type="project" value="TreeGrafter"/>
</dbReference>
<dbReference type="EnsemblPlants" id="OB03G13780.1">
    <property type="protein sequence ID" value="OB03G13780.1"/>
    <property type="gene ID" value="OB03G13780"/>
</dbReference>
<protein>
    <submittedName>
        <fullName evidence="2">Uncharacterized protein</fullName>
    </submittedName>
</protein>
<dbReference type="HOGENOM" id="CLU_1868281_0_0_1"/>
<sequence length="137" mass="14681">MLPSFWSSWSATRTNATYWAKYSLLPDVFAPPFPGPLVWPGAQDVDVNMLSVPPNFPIPPVAAKHRDSPSMGAGPGHNIHLNQIGSGICAPTNVFRLSFHQLGTRHEMAHDKPPAGGGWTPHRNSGPIRKAPSGGGE</sequence>